<dbReference type="EMBL" id="QXGA01003165">
    <property type="protein sequence ID" value="KAE9086722.1"/>
    <property type="molecule type" value="Genomic_DNA"/>
</dbReference>
<dbReference type="InterPro" id="IPR043216">
    <property type="entry name" value="PAP-like"/>
</dbReference>
<evidence type="ECO:0000313" key="1">
    <source>
        <dbReference type="EMBL" id="KAE9086722.1"/>
    </source>
</evidence>
<name>A0A6A3QZR6_9STRA</name>
<reference evidence="3 4" key="1">
    <citation type="submission" date="2018-08" db="EMBL/GenBank/DDBJ databases">
        <title>Genomic investigation of the strawberry pathogen Phytophthora fragariae indicates pathogenicity is determined by transcriptional variation in three key races.</title>
        <authorList>
            <person name="Adams T.M."/>
            <person name="Armitage A.D."/>
            <person name="Sobczyk M.K."/>
            <person name="Bates H.J."/>
            <person name="Dunwell J.M."/>
            <person name="Nellist C.F."/>
            <person name="Harrison R.J."/>
        </authorList>
    </citation>
    <scope>NUCLEOTIDE SEQUENCE [LARGE SCALE GENOMIC DNA]</scope>
    <source>
        <strain evidence="2 3">A4</strain>
        <strain evidence="1 4">NOV-5</strain>
    </source>
</reference>
<gene>
    <name evidence="2" type="ORF">PF001_g25935</name>
    <name evidence="1" type="ORF">PF006_g25965</name>
</gene>
<proteinExistence type="predicted"/>
<dbReference type="Proteomes" id="UP000437068">
    <property type="component" value="Unassembled WGS sequence"/>
</dbReference>
<dbReference type="AlphaFoldDB" id="A0A6A3QZR6"/>
<dbReference type="Proteomes" id="UP000440732">
    <property type="component" value="Unassembled WGS sequence"/>
</dbReference>
<protein>
    <submittedName>
        <fullName evidence="1">Uncharacterized protein</fullName>
    </submittedName>
</protein>
<evidence type="ECO:0000313" key="2">
    <source>
        <dbReference type="EMBL" id="KAE9276845.1"/>
    </source>
</evidence>
<dbReference type="GO" id="GO:0046839">
    <property type="term" value="P:phospholipid dephosphorylation"/>
    <property type="evidence" value="ECO:0007669"/>
    <property type="project" value="TreeGrafter"/>
</dbReference>
<dbReference type="EMBL" id="QXGE01003137">
    <property type="protein sequence ID" value="KAE9276845.1"/>
    <property type="molecule type" value="Genomic_DNA"/>
</dbReference>
<organism evidence="1 4">
    <name type="scientific">Phytophthora fragariae</name>
    <dbReference type="NCBI Taxonomy" id="53985"/>
    <lineage>
        <taxon>Eukaryota</taxon>
        <taxon>Sar</taxon>
        <taxon>Stramenopiles</taxon>
        <taxon>Oomycota</taxon>
        <taxon>Peronosporomycetes</taxon>
        <taxon>Peronosporales</taxon>
        <taxon>Peronosporaceae</taxon>
        <taxon>Phytophthora</taxon>
    </lineage>
</organism>
<sequence>MATFMTQFTKNITGRFRPCFYDMCKWNQDAVWDGVTNLCTSAVGEKEGRKSLPYHASFAWSTMLVLTHLNAARCDILAGSVIGIAAAIFANNYGPIFSWEYAGLPHETIHERLQAQK</sequence>
<dbReference type="PANTHER" id="PTHR10165">
    <property type="entry name" value="LIPID PHOSPHATE PHOSPHATASE"/>
    <property type="match status" value="1"/>
</dbReference>
<dbReference type="SUPFAM" id="SSF48317">
    <property type="entry name" value="Acid phosphatase/Vanadium-dependent haloperoxidase"/>
    <property type="match status" value="1"/>
</dbReference>
<dbReference type="GO" id="GO:0006644">
    <property type="term" value="P:phospholipid metabolic process"/>
    <property type="evidence" value="ECO:0007669"/>
    <property type="project" value="InterPro"/>
</dbReference>
<accession>A0A6A3QZR6</accession>
<comment type="caution">
    <text evidence="1">The sequence shown here is derived from an EMBL/GenBank/DDBJ whole genome shotgun (WGS) entry which is preliminary data.</text>
</comment>
<dbReference type="PANTHER" id="PTHR10165:SF35">
    <property type="entry name" value="RE23632P"/>
    <property type="match status" value="1"/>
</dbReference>
<evidence type="ECO:0000313" key="3">
    <source>
        <dbReference type="Proteomes" id="UP000437068"/>
    </source>
</evidence>
<dbReference type="GO" id="GO:0016020">
    <property type="term" value="C:membrane"/>
    <property type="evidence" value="ECO:0007669"/>
    <property type="project" value="TreeGrafter"/>
</dbReference>
<dbReference type="InterPro" id="IPR036938">
    <property type="entry name" value="PAP2/HPO_sf"/>
</dbReference>
<evidence type="ECO:0000313" key="4">
    <source>
        <dbReference type="Proteomes" id="UP000440732"/>
    </source>
</evidence>
<dbReference type="GO" id="GO:0008195">
    <property type="term" value="F:phosphatidate phosphatase activity"/>
    <property type="evidence" value="ECO:0007669"/>
    <property type="project" value="TreeGrafter"/>
</dbReference>